<feature type="compositionally biased region" description="Acidic residues" evidence="8">
    <location>
        <begin position="955"/>
        <end position="972"/>
    </location>
</feature>
<feature type="domain" description="C2H2-type" evidence="9">
    <location>
        <begin position="568"/>
        <end position="590"/>
    </location>
</feature>
<dbReference type="InterPro" id="IPR013087">
    <property type="entry name" value="Znf_C2H2_type"/>
</dbReference>
<feature type="domain" description="C2H2-type" evidence="9">
    <location>
        <begin position="830"/>
        <end position="857"/>
    </location>
</feature>
<feature type="domain" description="C2H2-type" evidence="9">
    <location>
        <begin position="541"/>
        <end position="564"/>
    </location>
</feature>
<dbReference type="Pfam" id="PF00096">
    <property type="entry name" value="zf-C2H2"/>
    <property type="match status" value="2"/>
</dbReference>
<accession>B4J6V4</accession>
<evidence type="ECO:0000256" key="2">
    <source>
        <dbReference type="ARBA" id="ARBA00022737"/>
    </source>
</evidence>
<dbReference type="InParanoid" id="B4J6V4"/>
<dbReference type="EMBL" id="CH916367">
    <property type="protein sequence ID" value="EDW02035.1"/>
    <property type="molecule type" value="Genomic_DNA"/>
</dbReference>
<dbReference type="HOGENOM" id="CLU_291393_0_0_1"/>
<dbReference type="InterPro" id="IPR036236">
    <property type="entry name" value="Znf_C2H2_sf"/>
</dbReference>
<feature type="compositionally biased region" description="Polar residues" evidence="8">
    <location>
        <begin position="119"/>
        <end position="131"/>
    </location>
</feature>
<dbReference type="PhylomeDB" id="B4J6V4"/>
<feature type="domain" description="C2H2-type" evidence="9">
    <location>
        <begin position="707"/>
        <end position="737"/>
    </location>
</feature>
<dbReference type="PROSITE" id="PS00028">
    <property type="entry name" value="ZINC_FINGER_C2H2_1"/>
    <property type="match status" value="11"/>
</dbReference>
<dbReference type="PANTHER" id="PTHR24379:SF121">
    <property type="entry name" value="C2H2-TYPE DOMAIN-CONTAINING PROTEIN"/>
    <property type="match status" value="1"/>
</dbReference>
<dbReference type="OMA" id="ECRSKMS"/>
<evidence type="ECO:0000256" key="5">
    <source>
        <dbReference type="ARBA" id="ARBA00023015"/>
    </source>
</evidence>
<dbReference type="Pfam" id="PF12874">
    <property type="entry name" value="zf-met"/>
    <property type="match status" value="1"/>
</dbReference>
<feature type="region of interest" description="Disordered" evidence="8">
    <location>
        <begin position="84"/>
        <end position="139"/>
    </location>
</feature>
<name>B4J6V4_DROGR</name>
<evidence type="ECO:0000259" key="9">
    <source>
        <dbReference type="PROSITE" id="PS50157"/>
    </source>
</evidence>
<feature type="domain" description="C2H2-type" evidence="9">
    <location>
        <begin position="801"/>
        <end position="829"/>
    </location>
</feature>
<keyword evidence="3 7" id="KW-0863">Zinc-finger</keyword>
<dbReference type="GO" id="GO:0008270">
    <property type="term" value="F:zinc ion binding"/>
    <property type="evidence" value="ECO:0007669"/>
    <property type="project" value="UniProtKB-KW"/>
</dbReference>
<reference evidence="10 11" key="1">
    <citation type="journal article" date="2007" name="Nature">
        <title>Evolution of genes and genomes on the Drosophila phylogeny.</title>
        <authorList>
            <consortium name="Drosophila 12 Genomes Consortium"/>
            <person name="Clark A.G."/>
            <person name="Eisen M.B."/>
            <person name="Smith D.R."/>
            <person name="Bergman C.M."/>
            <person name="Oliver B."/>
            <person name="Markow T.A."/>
            <person name="Kaufman T.C."/>
            <person name="Kellis M."/>
            <person name="Gelbart W."/>
            <person name="Iyer V.N."/>
            <person name="Pollard D.A."/>
            <person name="Sackton T.B."/>
            <person name="Larracuente A.M."/>
            <person name="Singh N.D."/>
            <person name="Abad J.P."/>
            <person name="Abt D.N."/>
            <person name="Adryan B."/>
            <person name="Aguade M."/>
            <person name="Akashi H."/>
            <person name="Anderson W.W."/>
            <person name="Aquadro C.F."/>
            <person name="Ardell D.H."/>
            <person name="Arguello R."/>
            <person name="Artieri C.G."/>
            <person name="Barbash D.A."/>
            <person name="Barker D."/>
            <person name="Barsanti P."/>
            <person name="Batterham P."/>
            <person name="Batzoglou S."/>
            <person name="Begun D."/>
            <person name="Bhutkar A."/>
            <person name="Blanco E."/>
            <person name="Bosak S.A."/>
            <person name="Bradley R.K."/>
            <person name="Brand A.D."/>
            <person name="Brent M.R."/>
            <person name="Brooks A.N."/>
            <person name="Brown R.H."/>
            <person name="Butlin R.K."/>
            <person name="Caggese C."/>
            <person name="Calvi B.R."/>
            <person name="Bernardo de Carvalho A."/>
            <person name="Caspi A."/>
            <person name="Castrezana S."/>
            <person name="Celniker S.E."/>
            <person name="Chang J.L."/>
            <person name="Chapple C."/>
            <person name="Chatterji S."/>
            <person name="Chinwalla A."/>
            <person name="Civetta A."/>
            <person name="Clifton S.W."/>
            <person name="Comeron J.M."/>
            <person name="Costello J.C."/>
            <person name="Coyne J.A."/>
            <person name="Daub J."/>
            <person name="David R.G."/>
            <person name="Delcher A.L."/>
            <person name="Delehaunty K."/>
            <person name="Do C.B."/>
            <person name="Ebling H."/>
            <person name="Edwards K."/>
            <person name="Eickbush T."/>
            <person name="Evans J.D."/>
            <person name="Filipski A."/>
            <person name="Findeiss S."/>
            <person name="Freyhult E."/>
            <person name="Fulton L."/>
            <person name="Fulton R."/>
            <person name="Garcia A.C."/>
            <person name="Gardiner A."/>
            <person name="Garfield D.A."/>
            <person name="Garvin B.E."/>
            <person name="Gibson G."/>
            <person name="Gilbert D."/>
            <person name="Gnerre S."/>
            <person name="Godfrey J."/>
            <person name="Good R."/>
            <person name="Gotea V."/>
            <person name="Gravely B."/>
            <person name="Greenberg A.J."/>
            <person name="Griffiths-Jones S."/>
            <person name="Gross S."/>
            <person name="Guigo R."/>
            <person name="Gustafson E.A."/>
            <person name="Haerty W."/>
            <person name="Hahn M.W."/>
            <person name="Halligan D.L."/>
            <person name="Halpern A.L."/>
            <person name="Halter G.M."/>
            <person name="Han M.V."/>
            <person name="Heger A."/>
            <person name="Hillier L."/>
            <person name="Hinrichs A.S."/>
            <person name="Holmes I."/>
            <person name="Hoskins R.A."/>
            <person name="Hubisz M.J."/>
            <person name="Hultmark D."/>
            <person name="Huntley M.A."/>
            <person name="Jaffe D.B."/>
            <person name="Jagadeeshan S."/>
            <person name="Jeck W.R."/>
            <person name="Johnson J."/>
            <person name="Jones C.D."/>
            <person name="Jordan W.C."/>
            <person name="Karpen G.H."/>
            <person name="Kataoka E."/>
            <person name="Keightley P.D."/>
            <person name="Kheradpour P."/>
            <person name="Kirkness E.F."/>
            <person name="Koerich L.B."/>
            <person name="Kristiansen K."/>
            <person name="Kudrna D."/>
            <person name="Kulathinal R.J."/>
            <person name="Kumar S."/>
            <person name="Kwok R."/>
            <person name="Lander E."/>
            <person name="Langley C.H."/>
            <person name="Lapoint R."/>
            <person name="Lazzaro B.P."/>
            <person name="Lee S.J."/>
            <person name="Levesque L."/>
            <person name="Li R."/>
            <person name="Lin C.F."/>
            <person name="Lin M.F."/>
            <person name="Lindblad-Toh K."/>
            <person name="Llopart A."/>
            <person name="Long M."/>
            <person name="Low L."/>
            <person name="Lozovsky E."/>
            <person name="Lu J."/>
            <person name="Luo M."/>
            <person name="Machado C.A."/>
            <person name="Makalowski W."/>
            <person name="Marzo M."/>
            <person name="Matsuda M."/>
            <person name="Matzkin L."/>
            <person name="McAllister B."/>
            <person name="McBride C.S."/>
            <person name="McKernan B."/>
            <person name="McKernan K."/>
            <person name="Mendez-Lago M."/>
            <person name="Minx P."/>
            <person name="Mollenhauer M.U."/>
            <person name="Montooth K."/>
            <person name="Mount S.M."/>
            <person name="Mu X."/>
            <person name="Myers E."/>
            <person name="Negre B."/>
            <person name="Newfeld S."/>
            <person name="Nielsen R."/>
            <person name="Noor M.A."/>
            <person name="O'Grady P."/>
            <person name="Pachter L."/>
            <person name="Papaceit M."/>
            <person name="Parisi M.J."/>
            <person name="Parisi M."/>
            <person name="Parts L."/>
            <person name="Pedersen J.S."/>
            <person name="Pesole G."/>
            <person name="Phillippy A.M."/>
            <person name="Ponting C.P."/>
            <person name="Pop M."/>
            <person name="Porcelli D."/>
            <person name="Powell J.R."/>
            <person name="Prohaska S."/>
            <person name="Pruitt K."/>
            <person name="Puig M."/>
            <person name="Quesneville H."/>
            <person name="Ram K.R."/>
            <person name="Rand D."/>
            <person name="Rasmussen M.D."/>
            <person name="Reed L.K."/>
            <person name="Reenan R."/>
            <person name="Reily A."/>
            <person name="Remington K.A."/>
            <person name="Rieger T.T."/>
            <person name="Ritchie M.G."/>
            <person name="Robin C."/>
            <person name="Rogers Y.H."/>
            <person name="Rohde C."/>
            <person name="Rozas J."/>
            <person name="Rubenfield M.J."/>
            <person name="Ruiz A."/>
            <person name="Russo S."/>
            <person name="Salzberg S.L."/>
            <person name="Sanchez-Gracia A."/>
            <person name="Saranga D.J."/>
            <person name="Sato H."/>
            <person name="Schaeffer S.W."/>
            <person name="Schatz M.C."/>
            <person name="Schlenke T."/>
            <person name="Schwartz R."/>
            <person name="Segarra C."/>
            <person name="Singh R.S."/>
            <person name="Sirot L."/>
            <person name="Sirota M."/>
            <person name="Sisneros N.B."/>
            <person name="Smith C.D."/>
            <person name="Smith T.F."/>
            <person name="Spieth J."/>
            <person name="Stage D.E."/>
            <person name="Stark A."/>
            <person name="Stephan W."/>
            <person name="Strausberg R.L."/>
            <person name="Strempel S."/>
            <person name="Sturgill D."/>
            <person name="Sutton G."/>
            <person name="Sutton G.G."/>
            <person name="Tao W."/>
            <person name="Teichmann S."/>
            <person name="Tobari Y.N."/>
            <person name="Tomimura Y."/>
            <person name="Tsolas J.M."/>
            <person name="Valente V.L."/>
            <person name="Venter E."/>
            <person name="Venter J.C."/>
            <person name="Vicario S."/>
            <person name="Vieira F.G."/>
            <person name="Vilella A.J."/>
            <person name="Villasante A."/>
            <person name="Walenz B."/>
            <person name="Wang J."/>
            <person name="Wasserman M."/>
            <person name="Watts T."/>
            <person name="Wilson D."/>
            <person name="Wilson R.K."/>
            <person name="Wing R.A."/>
            <person name="Wolfner M.F."/>
            <person name="Wong A."/>
            <person name="Wong G.K."/>
            <person name="Wu C.I."/>
            <person name="Wu G."/>
            <person name="Yamamoto D."/>
            <person name="Yang H.P."/>
            <person name="Yang S.P."/>
            <person name="Yorke J.A."/>
            <person name="Yoshida K."/>
            <person name="Zdobnov E."/>
            <person name="Zhang P."/>
            <person name="Zhang Y."/>
            <person name="Zimin A.V."/>
            <person name="Baldwin J."/>
            <person name="Abdouelleil A."/>
            <person name="Abdulkadir J."/>
            <person name="Abebe A."/>
            <person name="Abera B."/>
            <person name="Abreu J."/>
            <person name="Acer S.C."/>
            <person name="Aftuck L."/>
            <person name="Alexander A."/>
            <person name="An P."/>
            <person name="Anderson E."/>
            <person name="Anderson S."/>
            <person name="Arachi H."/>
            <person name="Azer M."/>
            <person name="Bachantsang P."/>
            <person name="Barry A."/>
            <person name="Bayul T."/>
            <person name="Berlin A."/>
            <person name="Bessette D."/>
            <person name="Bloom T."/>
            <person name="Blye J."/>
            <person name="Boguslavskiy L."/>
            <person name="Bonnet C."/>
            <person name="Boukhgalter B."/>
            <person name="Bourzgui I."/>
            <person name="Brown A."/>
            <person name="Cahill P."/>
            <person name="Channer S."/>
            <person name="Cheshatsang Y."/>
            <person name="Chuda L."/>
            <person name="Citroen M."/>
            <person name="Collymore A."/>
            <person name="Cooke P."/>
            <person name="Costello M."/>
            <person name="D'Aco K."/>
            <person name="Daza R."/>
            <person name="De Haan G."/>
            <person name="DeGray S."/>
            <person name="DeMaso C."/>
            <person name="Dhargay N."/>
            <person name="Dooley K."/>
            <person name="Dooley E."/>
            <person name="Doricent M."/>
            <person name="Dorje P."/>
            <person name="Dorjee K."/>
            <person name="Dupes A."/>
            <person name="Elong R."/>
            <person name="Falk J."/>
            <person name="Farina A."/>
            <person name="Faro S."/>
            <person name="Ferguson D."/>
            <person name="Fisher S."/>
            <person name="Foley C.D."/>
            <person name="Franke A."/>
            <person name="Friedrich D."/>
            <person name="Gadbois L."/>
            <person name="Gearin G."/>
            <person name="Gearin C.R."/>
            <person name="Giannoukos G."/>
            <person name="Goode T."/>
            <person name="Graham J."/>
            <person name="Grandbois E."/>
            <person name="Grewal S."/>
            <person name="Gyaltsen K."/>
            <person name="Hafez N."/>
            <person name="Hagos B."/>
            <person name="Hall J."/>
            <person name="Henson C."/>
            <person name="Hollinger A."/>
            <person name="Honan T."/>
            <person name="Huard M.D."/>
            <person name="Hughes L."/>
            <person name="Hurhula B."/>
            <person name="Husby M.E."/>
            <person name="Kamat A."/>
            <person name="Kanga B."/>
            <person name="Kashin S."/>
            <person name="Khazanovich D."/>
            <person name="Kisner P."/>
            <person name="Lance K."/>
            <person name="Lara M."/>
            <person name="Lee W."/>
            <person name="Lennon N."/>
            <person name="Letendre F."/>
            <person name="LeVine R."/>
            <person name="Lipovsky A."/>
            <person name="Liu X."/>
            <person name="Liu J."/>
            <person name="Liu S."/>
            <person name="Lokyitsang T."/>
            <person name="Lokyitsang Y."/>
            <person name="Lubonja R."/>
            <person name="Lui A."/>
            <person name="MacDonald P."/>
            <person name="Magnisalis V."/>
            <person name="Maru K."/>
            <person name="Matthews C."/>
            <person name="McCusker W."/>
            <person name="McDonough S."/>
            <person name="Mehta T."/>
            <person name="Meldrim J."/>
            <person name="Meneus L."/>
            <person name="Mihai O."/>
            <person name="Mihalev A."/>
            <person name="Mihova T."/>
            <person name="Mittelman R."/>
            <person name="Mlenga V."/>
            <person name="Montmayeur A."/>
            <person name="Mulrain L."/>
            <person name="Navidi A."/>
            <person name="Naylor J."/>
            <person name="Negash T."/>
            <person name="Nguyen T."/>
            <person name="Nguyen N."/>
            <person name="Nicol R."/>
            <person name="Norbu C."/>
            <person name="Norbu N."/>
            <person name="Novod N."/>
            <person name="O'Neill B."/>
            <person name="Osman S."/>
            <person name="Markiewicz E."/>
            <person name="Oyono O.L."/>
            <person name="Patti C."/>
            <person name="Phunkhang P."/>
            <person name="Pierre F."/>
            <person name="Priest M."/>
            <person name="Raghuraman S."/>
            <person name="Rege F."/>
            <person name="Reyes R."/>
            <person name="Rise C."/>
            <person name="Rogov P."/>
            <person name="Ross K."/>
            <person name="Ryan E."/>
            <person name="Settipalli S."/>
            <person name="Shea T."/>
            <person name="Sherpa N."/>
            <person name="Shi L."/>
            <person name="Shih D."/>
            <person name="Sparrow T."/>
            <person name="Spaulding J."/>
            <person name="Stalker J."/>
            <person name="Stange-Thomann N."/>
            <person name="Stavropoulos S."/>
            <person name="Stone C."/>
            <person name="Strader C."/>
            <person name="Tesfaye S."/>
            <person name="Thomson T."/>
            <person name="Thoulutsang Y."/>
            <person name="Thoulutsang D."/>
            <person name="Topham K."/>
            <person name="Topping I."/>
            <person name="Tsamla T."/>
            <person name="Vassiliev H."/>
            <person name="Vo A."/>
            <person name="Wangchuk T."/>
            <person name="Wangdi T."/>
            <person name="Weiand M."/>
            <person name="Wilkinson J."/>
            <person name="Wilson A."/>
            <person name="Yadav S."/>
            <person name="Young G."/>
            <person name="Yu Q."/>
            <person name="Zembek L."/>
            <person name="Zhong D."/>
            <person name="Zimmer A."/>
            <person name="Zwirko Z."/>
            <person name="Jaffe D.B."/>
            <person name="Alvarez P."/>
            <person name="Brockman W."/>
            <person name="Butler J."/>
            <person name="Chin C."/>
            <person name="Gnerre S."/>
            <person name="Grabherr M."/>
            <person name="Kleber M."/>
            <person name="Mauceli E."/>
            <person name="MacCallum I."/>
        </authorList>
    </citation>
    <scope>NUCLEOTIDE SEQUENCE [LARGE SCALE GENOMIC DNA]</scope>
    <source>
        <strain evidence="11">Tucson 15287-2541.00</strain>
    </source>
</reference>
<dbReference type="AlphaFoldDB" id="B4J6V4"/>
<dbReference type="Proteomes" id="UP000001070">
    <property type="component" value="Unassembled WGS sequence"/>
</dbReference>
<feature type="domain" description="C2H2-type" evidence="9">
    <location>
        <begin position="511"/>
        <end position="538"/>
    </location>
</feature>
<keyword evidence="2" id="KW-0677">Repeat</keyword>
<feature type="compositionally biased region" description="Basic and acidic residues" evidence="8">
    <location>
        <begin position="192"/>
        <end position="203"/>
    </location>
</feature>
<feature type="compositionally biased region" description="Acidic residues" evidence="8">
    <location>
        <begin position="249"/>
        <end position="271"/>
    </location>
</feature>
<keyword evidence="5" id="KW-0805">Transcription regulation</keyword>
<evidence type="ECO:0000256" key="8">
    <source>
        <dbReference type="SAM" id="MobiDB-lite"/>
    </source>
</evidence>
<feature type="domain" description="C2H2-type" evidence="9">
    <location>
        <begin position="638"/>
        <end position="662"/>
    </location>
</feature>
<gene>
    <name evidence="10" type="primary">Dgri\GH21771</name>
    <name evidence="10" type="ORF">Dgri_GH21771</name>
</gene>
<dbReference type="SUPFAM" id="SSF57667">
    <property type="entry name" value="beta-beta-alpha zinc fingers"/>
    <property type="match status" value="5"/>
</dbReference>
<evidence type="ECO:0000256" key="4">
    <source>
        <dbReference type="ARBA" id="ARBA00022833"/>
    </source>
</evidence>
<sequence length="1044" mass="119595">MSENVKTDENVPSCLHCRVYNSKQKYHEIFDEVGIEIELAKLLDRYFEIKVEPAGQKQKQLLCEECVNTLIRFFDIDELQREQDAANGANKKPSNDTKSSDPKKDESPAKKQTAAGKNAQGSPNTSANAATKQEKPAATAAVIATTATAPDHTTKGAPEAVGIRITRARNAPQKRLPINMKEAVKRSGTLNDKADVKRSRSREAAQGSGDQEQISALIRDILEDEESPADEKLVEAAATVRQLEKQSAEEEQQLEEAVEEEQTVLEDQDNNDELEFLVEREDSSSELSVRHFKLERKIKSVSSQSQNESQSEDEAFKVEPFNFVLIKESDNIGDLYEYLGTVVKTCFETLIFDWDTVCRHCSLKCSKYESLFDHMLKSHKEPDDIYKCPIADCASELQGAKSLAMHLVVLHAPVADISIYGSCPECNMTFSNILQYNKHSCAHVIKKRRGIRLYCEMCGLEFPSWKRFNFHNQFHLERHRPRACFVCSYADTNIDELFHHLHYAHEPEGTLFCDLCDRNFRDPAVFLEHNKSHSNVSSTTYSCTECSANFESRGRLNGHLRTAHGSVISCEMCGREFATEATYNLHMKTHLIIEREVHVCNNCGLLSENNDRMLAHVAEEDSVCFGIDVVVEVMRDAYVCEFCSAYFKQKSDLSAHRESGVHKDGHFWCHPCGKKFTDMKLYRHHLRNYQQLRTDFSHRRLEICLYYMCDYENCSEAYINWNSLYTHKRRTHDAVEKQDPKTKDNEWICQFCQKVCRSKMSLSVHVARSHNNNNVVCSLCKASYKDEEALKKHHAYWHERIECPMCLKVVKNRRNYDTHIKVVHSNNKRYSCSECEKGFYHKSEMEAHQRLHSQSFKCEQCNFTTRNKKSLSVHVLGQHYKRFAFKCKFCEKRFGRRQGVSNHILRVHGSKYTCRDFFDGGCGKSFGSPTRLNVHVRKAHNSCLFPTDDATKSEENEDEEVEDVEEEEEEPAMVDSASEGPSTSKERLIRIIANTEIELIGDAADADDDNESLTDSEIFEELQEINAIAKQPPKKKPKPMTTQA</sequence>
<dbReference type="PROSITE" id="PS50157">
    <property type="entry name" value="ZINC_FINGER_C2H2_2"/>
    <property type="match status" value="10"/>
</dbReference>
<dbReference type="KEGG" id="dgr:6559685"/>
<feature type="region of interest" description="Disordered" evidence="8">
    <location>
        <begin position="167"/>
        <end position="212"/>
    </location>
</feature>
<dbReference type="eggNOG" id="KOG1721">
    <property type="taxonomic scope" value="Eukaryota"/>
</dbReference>
<feature type="domain" description="C2H2-type" evidence="9">
    <location>
        <begin position="912"/>
        <end position="940"/>
    </location>
</feature>
<dbReference type="Gene3D" id="3.30.160.60">
    <property type="entry name" value="Classic Zinc Finger"/>
    <property type="match status" value="6"/>
</dbReference>
<protein>
    <submittedName>
        <fullName evidence="10">GH21771</fullName>
    </submittedName>
</protein>
<feature type="compositionally biased region" description="Basic and acidic residues" evidence="8">
    <location>
        <begin position="93"/>
        <end position="109"/>
    </location>
</feature>
<dbReference type="FunCoup" id="B4J6V4">
    <property type="interactions" value="615"/>
</dbReference>
<evidence type="ECO:0000313" key="11">
    <source>
        <dbReference type="Proteomes" id="UP000001070"/>
    </source>
</evidence>
<feature type="domain" description="C2H2-type" evidence="9">
    <location>
        <begin position="885"/>
        <end position="913"/>
    </location>
</feature>
<feature type="region of interest" description="Disordered" evidence="8">
    <location>
        <begin position="945"/>
        <end position="987"/>
    </location>
</feature>
<evidence type="ECO:0000256" key="7">
    <source>
        <dbReference type="PROSITE-ProRule" id="PRU00042"/>
    </source>
</evidence>
<keyword evidence="11" id="KW-1185">Reference proteome</keyword>
<feature type="domain" description="C2H2-type" evidence="9">
    <location>
        <begin position="667"/>
        <end position="694"/>
    </location>
</feature>
<evidence type="ECO:0000313" key="10">
    <source>
        <dbReference type="EMBL" id="EDW02035.1"/>
    </source>
</evidence>
<dbReference type="FunFam" id="3.30.160.60:FF:000100">
    <property type="entry name" value="Zinc finger 45-like"/>
    <property type="match status" value="1"/>
</dbReference>
<dbReference type="SMART" id="SM00355">
    <property type="entry name" value="ZnF_C2H2"/>
    <property type="match status" value="17"/>
</dbReference>
<proteinExistence type="predicted"/>
<keyword evidence="1" id="KW-0479">Metal-binding</keyword>
<dbReference type="PANTHER" id="PTHR24379">
    <property type="entry name" value="KRAB AND ZINC FINGER DOMAIN-CONTAINING"/>
    <property type="match status" value="1"/>
</dbReference>
<keyword evidence="6" id="KW-0804">Transcription</keyword>
<keyword evidence="4" id="KW-0862">Zinc</keyword>
<evidence type="ECO:0000256" key="6">
    <source>
        <dbReference type="ARBA" id="ARBA00023163"/>
    </source>
</evidence>
<evidence type="ECO:0000256" key="1">
    <source>
        <dbReference type="ARBA" id="ARBA00022723"/>
    </source>
</evidence>
<evidence type="ECO:0000256" key="3">
    <source>
        <dbReference type="ARBA" id="ARBA00022771"/>
    </source>
</evidence>
<feature type="region of interest" description="Disordered" evidence="8">
    <location>
        <begin position="1022"/>
        <end position="1044"/>
    </location>
</feature>
<organism evidence="11">
    <name type="scientific">Drosophila grimshawi</name>
    <name type="common">Hawaiian fruit fly</name>
    <name type="synonym">Idiomyia grimshawi</name>
    <dbReference type="NCBI Taxonomy" id="7222"/>
    <lineage>
        <taxon>Eukaryota</taxon>
        <taxon>Metazoa</taxon>
        <taxon>Ecdysozoa</taxon>
        <taxon>Arthropoda</taxon>
        <taxon>Hexapoda</taxon>
        <taxon>Insecta</taxon>
        <taxon>Pterygota</taxon>
        <taxon>Neoptera</taxon>
        <taxon>Endopterygota</taxon>
        <taxon>Diptera</taxon>
        <taxon>Brachycera</taxon>
        <taxon>Muscomorpha</taxon>
        <taxon>Ephydroidea</taxon>
        <taxon>Drosophilidae</taxon>
        <taxon>Drosophila</taxon>
        <taxon>Hawaiian Drosophila</taxon>
    </lineage>
</organism>
<dbReference type="OrthoDB" id="6077919at2759"/>
<feature type="region of interest" description="Disordered" evidence="8">
    <location>
        <begin position="243"/>
        <end position="271"/>
    </location>
</feature>